<proteinExistence type="predicted"/>
<evidence type="ECO:0000313" key="1">
    <source>
        <dbReference type="EMBL" id="PZF80136.1"/>
    </source>
</evidence>
<dbReference type="Gene3D" id="1.20.120.450">
    <property type="entry name" value="dinb family like domain"/>
    <property type="match status" value="1"/>
</dbReference>
<dbReference type="Proteomes" id="UP000248764">
    <property type="component" value="Unassembled WGS sequence"/>
</dbReference>
<dbReference type="InterPro" id="IPR007061">
    <property type="entry name" value="MST-like"/>
</dbReference>
<dbReference type="SUPFAM" id="SSF109854">
    <property type="entry name" value="DinB/YfiT-like putative metalloenzymes"/>
    <property type="match status" value="1"/>
</dbReference>
<comment type="caution">
    <text evidence="1">The sequence shown here is derived from an EMBL/GenBank/DDBJ whole genome shotgun (WGS) entry which is preliminary data.</text>
</comment>
<dbReference type="AlphaFoldDB" id="A0A2W2C2Y3"/>
<evidence type="ECO:0008006" key="3">
    <source>
        <dbReference type="Google" id="ProtNLM"/>
    </source>
</evidence>
<reference evidence="1 2" key="1">
    <citation type="submission" date="2018-01" db="EMBL/GenBank/DDBJ databases">
        <title>Draft genome sequence of Jiangella sp. GTF31.</title>
        <authorList>
            <person name="Sahin N."/>
            <person name="Ay H."/>
            <person name="Saygin H."/>
        </authorList>
    </citation>
    <scope>NUCLEOTIDE SEQUENCE [LARGE SCALE GENOMIC DNA]</scope>
    <source>
        <strain evidence="1 2">GTF31</strain>
    </source>
</reference>
<protein>
    <recommendedName>
        <fullName evidence="3">Mini-circle protein</fullName>
    </recommendedName>
</protein>
<dbReference type="RefSeq" id="WP_111257836.1">
    <property type="nucleotide sequence ID" value="NZ_POTW01000099.1"/>
</dbReference>
<dbReference type="InterPro" id="IPR034660">
    <property type="entry name" value="DinB/YfiT-like"/>
</dbReference>
<accession>A0A2W2C2Y3</accession>
<evidence type="ECO:0000313" key="2">
    <source>
        <dbReference type="Proteomes" id="UP000248764"/>
    </source>
</evidence>
<gene>
    <name evidence="1" type="ORF">C1I92_27525</name>
</gene>
<dbReference type="Pfam" id="PF04978">
    <property type="entry name" value="MST"/>
    <property type="match status" value="1"/>
</dbReference>
<sequence length="192" mass="20175">MTENQTITSTLDAERAALLGQLAAARAALLTTIRGLTDAQAAERPTVSALCLGGLVKHVTAMEESWLRFVVDGAAAMTYDLPDGVTWADLAAGTAREVPRWSIEHANGFVLLPGETLADIVARYERVAAETARIVAAVGDLAAAHPLPAAPWNPPGASRSVREVLLHLIAETAQHAGHADILRESLDGQTSS</sequence>
<dbReference type="EMBL" id="POTW01000099">
    <property type="protein sequence ID" value="PZF80136.1"/>
    <property type="molecule type" value="Genomic_DNA"/>
</dbReference>
<name>A0A2W2C2Y3_9ACTN</name>
<keyword evidence="2" id="KW-1185">Reference proteome</keyword>
<organism evidence="1 2">
    <name type="scientific">Jiangella anatolica</name>
    <dbReference type="NCBI Taxonomy" id="2670374"/>
    <lineage>
        <taxon>Bacteria</taxon>
        <taxon>Bacillati</taxon>
        <taxon>Actinomycetota</taxon>
        <taxon>Actinomycetes</taxon>
        <taxon>Jiangellales</taxon>
        <taxon>Jiangellaceae</taxon>
        <taxon>Jiangella</taxon>
    </lineage>
</organism>